<keyword evidence="2 5" id="KW-0808">Transferase</keyword>
<sequence length="364" mass="40620">MLVSDFHFDLPEELIAQSPPEIRGSSRMLLFDRNTGRYHDNFFRNLPQILQPGDLLILNDSRVLPARLYATRARGSQTQHNSPDPSGRIEVLLTQQLTTNEWTALVRPSRKIQQGERLLFHAPNEVGPALEAEVLSASDFGERSLRFSPVPDFLAVLNKIGHMPLPPYIHREDSEADRDRYQTVFSQHSGSAAAPTAGLHFTPEIIAQLKQNGIQIETITLHVGLGTFQSVRAKKLEDIRLHSEHYTLPLATATAINTALREGRRVIAAGTTTTRTLEHCARTSAGKILMPHSGQTSIFISPGHEFKIVTGLLTNFHLPESTLLMLVSAFAGSQTGRELIRAAYEHAIQEKYRFFSYGDCMLLL</sequence>
<dbReference type="InterPro" id="IPR036100">
    <property type="entry name" value="QueA_sf"/>
</dbReference>
<accession>A0A9X0U3M7</accession>
<dbReference type="EMBL" id="JACHEB010000004">
    <property type="protein sequence ID" value="MBB5328493.1"/>
    <property type="molecule type" value="Genomic_DNA"/>
</dbReference>
<evidence type="ECO:0000256" key="3">
    <source>
        <dbReference type="ARBA" id="ARBA00022691"/>
    </source>
</evidence>
<comment type="subunit">
    <text evidence="5">Monomer.</text>
</comment>
<comment type="caution">
    <text evidence="6">The sequence shown here is derived from an EMBL/GenBank/DDBJ whole genome shotgun (WGS) entry which is preliminary data.</text>
</comment>
<keyword evidence="7" id="KW-1185">Reference proteome</keyword>
<comment type="similarity">
    <text evidence="5">Belongs to the QueA family.</text>
</comment>
<evidence type="ECO:0000256" key="4">
    <source>
        <dbReference type="ARBA" id="ARBA00022785"/>
    </source>
</evidence>
<dbReference type="GO" id="GO:0005737">
    <property type="term" value="C:cytoplasm"/>
    <property type="evidence" value="ECO:0007669"/>
    <property type="project" value="UniProtKB-SubCell"/>
</dbReference>
<comment type="pathway">
    <text evidence="5">tRNA modification; tRNA-queuosine biosynthesis.</text>
</comment>
<dbReference type="InterPro" id="IPR042118">
    <property type="entry name" value="QueA_dom1"/>
</dbReference>
<evidence type="ECO:0000256" key="1">
    <source>
        <dbReference type="ARBA" id="ARBA00022490"/>
    </source>
</evidence>
<keyword evidence="6" id="KW-0328">Glycosyltransferase</keyword>
<proteinExistence type="inferred from homology"/>
<dbReference type="PANTHER" id="PTHR30307:SF0">
    <property type="entry name" value="S-ADENOSYLMETHIONINE:TRNA RIBOSYLTRANSFERASE-ISOMERASE"/>
    <property type="match status" value="1"/>
</dbReference>
<evidence type="ECO:0000313" key="6">
    <source>
        <dbReference type="EMBL" id="MBB5328493.1"/>
    </source>
</evidence>
<keyword evidence="1 5" id="KW-0963">Cytoplasm</keyword>
<keyword evidence="3 5" id="KW-0949">S-adenosyl-L-methionine</keyword>
<comment type="catalytic activity">
    <reaction evidence="5">
        <text>7-aminomethyl-7-carbaguanosine(34) in tRNA + S-adenosyl-L-methionine = epoxyqueuosine(34) in tRNA + adenine + L-methionine + 2 H(+)</text>
        <dbReference type="Rhea" id="RHEA:32155"/>
        <dbReference type="Rhea" id="RHEA-COMP:10342"/>
        <dbReference type="Rhea" id="RHEA-COMP:18582"/>
        <dbReference type="ChEBI" id="CHEBI:15378"/>
        <dbReference type="ChEBI" id="CHEBI:16708"/>
        <dbReference type="ChEBI" id="CHEBI:57844"/>
        <dbReference type="ChEBI" id="CHEBI:59789"/>
        <dbReference type="ChEBI" id="CHEBI:82833"/>
        <dbReference type="ChEBI" id="CHEBI:194443"/>
        <dbReference type="EC" id="2.4.99.17"/>
    </reaction>
</comment>
<dbReference type="NCBIfam" id="TIGR00113">
    <property type="entry name" value="queA"/>
    <property type="match status" value="1"/>
</dbReference>
<protein>
    <recommendedName>
        <fullName evidence="5">S-adenosylmethionine:tRNA ribosyltransferase-isomerase</fullName>
        <ecNumber evidence="5">2.4.99.17</ecNumber>
    </recommendedName>
    <alternativeName>
        <fullName evidence="5">Queuosine biosynthesis protein QueA</fullName>
    </alternativeName>
</protein>
<gene>
    <name evidence="5" type="primary">queA</name>
    <name evidence="6" type="ORF">HDF14_002103</name>
</gene>
<dbReference type="InterPro" id="IPR042119">
    <property type="entry name" value="QueA_dom2"/>
</dbReference>
<organism evidence="6 7">
    <name type="scientific">Tunturiibacter gelidiferens</name>
    <dbReference type="NCBI Taxonomy" id="3069689"/>
    <lineage>
        <taxon>Bacteria</taxon>
        <taxon>Pseudomonadati</taxon>
        <taxon>Acidobacteriota</taxon>
        <taxon>Terriglobia</taxon>
        <taxon>Terriglobales</taxon>
        <taxon>Acidobacteriaceae</taxon>
        <taxon>Tunturiibacter</taxon>
    </lineage>
</organism>
<reference evidence="6 7" key="1">
    <citation type="submission" date="2020-08" db="EMBL/GenBank/DDBJ databases">
        <title>Genomic Encyclopedia of Type Strains, Phase IV (KMG-V): Genome sequencing to study the core and pangenomes of soil and plant-associated prokaryotes.</title>
        <authorList>
            <person name="Whitman W."/>
        </authorList>
    </citation>
    <scope>NUCLEOTIDE SEQUENCE [LARGE SCALE GENOMIC DNA]</scope>
    <source>
        <strain evidence="6 7">X5P2</strain>
    </source>
</reference>
<keyword evidence="4 5" id="KW-0671">Queuosine biosynthesis</keyword>
<dbReference type="GO" id="GO:0008616">
    <property type="term" value="P:tRNA queuosine(34) biosynthetic process"/>
    <property type="evidence" value="ECO:0007669"/>
    <property type="project" value="UniProtKB-UniRule"/>
</dbReference>
<dbReference type="GO" id="GO:0051075">
    <property type="term" value="F:S-adenosylmethionine:tRNA ribosyltransferase-isomerase activity"/>
    <property type="evidence" value="ECO:0007669"/>
    <property type="project" value="UniProtKB-EC"/>
</dbReference>
<dbReference type="FunFam" id="2.40.10.240:FF:000002">
    <property type="entry name" value="S-adenosylmethionine:tRNA ribosyltransferase-isomerase"/>
    <property type="match status" value="1"/>
</dbReference>
<evidence type="ECO:0000256" key="5">
    <source>
        <dbReference type="HAMAP-Rule" id="MF_00113"/>
    </source>
</evidence>
<dbReference type="Gene3D" id="3.40.1780.10">
    <property type="entry name" value="QueA-like"/>
    <property type="match status" value="1"/>
</dbReference>
<dbReference type="SUPFAM" id="SSF111337">
    <property type="entry name" value="QueA-like"/>
    <property type="match status" value="1"/>
</dbReference>
<name>A0A9X0U3M7_9BACT</name>
<dbReference type="Pfam" id="PF02547">
    <property type="entry name" value="Queuosine_synth"/>
    <property type="match status" value="1"/>
</dbReference>
<comment type="function">
    <text evidence="5">Transfers and isomerizes the ribose moiety from AdoMet to the 7-aminomethyl group of 7-deazaguanine (preQ1-tRNA) to give epoxyqueuosine (oQ-tRNA).</text>
</comment>
<dbReference type="Proteomes" id="UP000535182">
    <property type="component" value="Unassembled WGS sequence"/>
</dbReference>
<evidence type="ECO:0000256" key="2">
    <source>
        <dbReference type="ARBA" id="ARBA00022679"/>
    </source>
</evidence>
<dbReference type="AlphaFoldDB" id="A0A9X0U3M7"/>
<dbReference type="PANTHER" id="PTHR30307">
    <property type="entry name" value="S-ADENOSYLMETHIONINE:TRNA RIBOSYLTRANSFERASE-ISOMERASE"/>
    <property type="match status" value="1"/>
</dbReference>
<dbReference type="HAMAP" id="MF_00113">
    <property type="entry name" value="QueA"/>
    <property type="match status" value="1"/>
</dbReference>
<comment type="subcellular location">
    <subcellularLocation>
        <location evidence="5">Cytoplasm</location>
    </subcellularLocation>
</comment>
<dbReference type="NCBIfam" id="NF001140">
    <property type="entry name" value="PRK00147.1"/>
    <property type="match status" value="1"/>
</dbReference>
<evidence type="ECO:0000313" key="7">
    <source>
        <dbReference type="Proteomes" id="UP000535182"/>
    </source>
</evidence>
<dbReference type="RefSeq" id="WP_183976032.1">
    <property type="nucleotide sequence ID" value="NZ_JACHEB010000004.1"/>
</dbReference>
<dbReference type="InterPro" id="IPR003699">
    <property type="entry name" value="QueA"/>
</dbReference>
<dbReference type="Gene3D" id="2.40.10.240">
    <property type="entry name" value="QueA-like"/>
    <property type="match status" value="1"/>
</dbReference>
<dbReference type="EC" id="2.4.99.17" evidence="5"/>